<evidence type="ECO:0000313" key="2">
    <source>
        <dbReference type="EMBL" id="QPZ91697.1"/>
    </source>
</evidence>
<accession>A0ABX6YW42</accession>
<dbReference type="RefSeq" id="WP_133051978.1">
    <property type="nucleotide sequence ID" value="NZ_CP053562.1"/>
</dbReference>
<proteinExistence type="predicted"/>
<gene>
    <name evidence="2" type="ORF">AKL02_012875</name>
</gene>
<evidence type="ECO:0000313" key="3">
    <source>
        <dbReference type="Proteomes" id="UP000192422"/>
    </source>
</evidence>
<keyword evidence="3" id="KW-1185">Reference proteome</keyword>
<dbReference type="EMBL" id="CP053562">
    <property type="protein sequence ID" value="QPZ91697.1"/>
    <property type="molecule type" value="Genomic_DNA"/>
</dbReference>
<evidence type="ECO:0000256" key="1">
    <source>
        <dbReference type="SAM" id="MobiDB-lite"/>
    </source>
</evidence>
<name>A0ABX6YW42_9RHOB</name>
<protein>
    <submittedName>
        <fullName evidence="2">Uncharacterized protein</fullName>
    </submittedName>
</protein>
<dbReference type="Proteomes" id="UP000192422">
    <property type="component" value="Chromosome"/>
</dbReference>
<reference evidence="2 3" key="1">
    <citation type="submission" date="2020-05" db="EMBL/GenBank/DDBJ databases">
        <title>Thioclava electrotropha strain Elox9 finished genome.</title>
        <authorList>
            <person name="Rowe A.R."/>
            <person name="Wilbanks E.G."/>
        </authorList>
    </citation>
    <scope>NUCLEOTIDE SEQUENCE [LARGE SCALE GENOMIC DNA]</scope>
    <source>
        <strain evidence="2 3">Elox9</strain>
    </source>
</reference>
<sequence length="325" mass="38337">MKYIIRDELVRTSTEISESRFEEVKNAASRINLIWDVEENFDLFARAFVELEKYQMTAALQYYYSARDPEGVDELFEETRPQLNLKLVALLTASRAYEEQLHQRASCLRKLTENSEIEFKGAFSNAFDASFEYRVMYNLRNHAQHQRPPLGRLSFSHSSQWKSEPRHESPARSRISINPKLNTEELINSKRFNQKVRDEINGLNLKHLDLKFFTRGFIQEIYKIHQHFRRTTENDLQKFLGILKVENERLSILAGQSCDYPVLEKIDENGNRERTLIDYAHQARILAKRKHWTGLEWVQGGFISSEISYSNDTFPRSHEKIWVAK</sequence>
<feature type="region of interest" description="Disordered" evidence="1">
    <location>
        <begin position="147"/>
        <end position="174"/>
    </location>
</feature>
<organism evidence="2 3">
    <name type="scientific">Thioclava electrotropha</name>
    <dbReference type="NCBI Taxonomy" id="1549850"/>
    <lineage>
        <taxon>Bacteria</taxon>
        <taxon>Pseudomonadati</taxon>
        <taxon>Pseudomonadota</taxon>
        <taxon>Alphaproteobacteria</taxon>
        <taxon>Rhodobacterales</taxon>
        <taxon>Paracoccaceae</taxon>
        <taxon>Thioclava</taxon>
    </lineage>
</organism>